<proteinExistence type="predicted"/>
<feature type="transmembrane region" description="Helical" evidence="1">
    <location>
        <begin position="12"/>
        <end position="30"/>
    </location>
</feature>
<evidence type="ECO:0000313" key="2">
    <source>
        <dbReference type="EMBL" id="SOD80170.1"/>
    </source>
</evidence>
<organism evidence="2 3">
    <name type="scientific">Spirosoma fluviale</name>
    <dbReference type="NCBI Taxonomy" id="1597977"/>
    <lineage>
        <taxon>Bacteria</taxon>
        <taxon>Pseudomonadati</taxon>
        <taxon>Bacteroidota</taxon>
        <taxon>Cytophagia</taxon>
        <taxon>Cytophagales</taxon>
        <taxon>Cytophagaceae</taxon>
        <taxon>Spirosoma</taxon>
    </lineage>
</organism>
<keyword evidence="1" id="KW-1133">Transmembrane helix</keyword>
<evidence type="ECO:0000256" key="1">
    <source>
        <dbReference type="SAM" id="Phobius"/>
    </source>
</evidence>
<keyword evidence="1" id="KW-0812">Transmembrane</keyword>
<sequence>MQTPVNWTEPITWFIALALLVLLVGQLWLISRNESLPVGRKSLRLALNLLLWLVLVGYFLQFQWQRERSATHALLVGDEVPSAVARHIRDSLNLQDSFTSRNLTDDYDSLTLIGQRFPVATLTQLSHSALHWIPYSEPNTVENLNWKGIVRQGEIQKVTGQIQTAEDAILRLKFGGRTLDSIALKAGENAFALQFPAFSRGRTQTELVLGRTTLDTVRFFTRPIEPLTVLFLLNSPDFESNTLAGWLGKQGHTVQVSTTLSKNISSNVSINQASKSIGKTTLDLIVTESANASNPTVRKAVAEGKAVLFINTINPETESRVINQALGTSWQVRKTSNEAVIPVGNGLAALPYRFAENLNQFPVAGYPIAVQRSTRGFAGRIGVSLLSETYPLSLSGDSVSYNRIWTAVLARLSSSEKPTIQVNAPVYNGLPQEVLVNNATASSRKLVIGQDTVTLAPSSINDRSVIGLSLFRQTGWQSVQDSLALFVNARTQTDPVSDRQTVSRFMLAHAEAQTMFAQTARSTTARVPEWVWLVLFLGCLTALWLEPKVV</sequence>
<keyword evidence="3" id="KW-1185">Reference proteome</keyword>
<dbReference type="OrthoDB" id="980086at2"/>
<feature type="transmembrane region" description="Helical" evidence="1">
    <location>
        <begin position="42"/>
        <end position="60"/>
    </location>
</feature>
<dbReference type="RefSeq" id="WP_097124927.1">
    <property type="nucleotide sequence ID" value="NZ_OCNH01000001.1"/>
</dbReference>
<dbReference type="AlphaFoldDB" id="A0A286FAF0"/>
<reference evidence="3" key="1">
    <citation type="submission" date="2017-09" db="EMBL/GenBank/DDBJ databases">
        <authorList>
            <person name="Varghese N."/>
            <person name="Submissions S."/>
        </authorList>
    </citation>
    <scope>NUCLEOTIDE SEQUENCE [LARGE SCALE GENOMIC DNA]</scope>
    <source>
        <strain evidence="3">DSM 29961</strain>
    </source>
</reference>
<evidence type="ECO:0000313" key="3">
    <source>
        <dbReference type="Proteomes" id="UP000219452"/>
    </source>
</evidence>
<keyword evidence="1" id="KW-0472">Membrane</keyword>
<dbReference type="Proteomes" id="UP000219452">
    <property type="component" value="Unassembled WGS sequence"/>
</dbReference>
<name>A0A286FAF0_9BACT</name>
<gene>
    <name evidence="2" type="ORF">SAMN06269250_1268</name>
</gene>
<accession>A0A286FAF0</accession>
<dbReference type="EMBL" id="OCNH01000001">
    <property type="protein sequence ID" value="SOD80170.1"/>
    <property type="molecule type" value="Genomic_DNA"/>
</dbReference>
<protein>
    <submittedName>
        <fullName evidence="2">Uncharacterized protein</fullName>
    </submittedName>
</protein>